<keyword evidence="1" id="KW-1133">Transmembrane helix</keyword>
<dbReference type="AlphaFoldDB" id="K0IJ91"/>
<name>K0IJ91_NITGG</name>
<dbReference type="BioCyc" id="CNIT1237085:G1324-1367-MONOMER"/>
<dbReference type="Proteomes" id="UP000008037">
    <property type="component" value="Chromosome"/>
</dbReference>
<reference evidence="2 3" key="1">
    <citation type="journal article" date="2012" name="Environ. Microbiol.">
        <title>The genome of the ammonia-oxidizing Candidatus Nitrososphaera gargensis: insights into metabolic versatility and environmental adaptations.</title>
        <authorList>
            <person name="Spang A."/>
            <person name="Poehlein A."/>
            <person name="Offre P."/>
            <person name="Zumbragel S."/>
            <person name="Haider S."/>
            <person name="Rychlik N."/>
            <person name="Nowka B."/>
            <person name="Schmeisser C."/>
            <person name="Lebedeva E.V."/>
            <person name="Rattei T."/>
            <person name="Bohm C."/>
            <person name="Schmid M."/>
            <person name="Galushko A."/>
            <person name="Hatzenpichler R."/>
            <person name="Weinmaier T."/>
            <person name="Daniel R."/>
            <person name="Schleper C."/>
            <person name="Spieck E."/>
            <person name="Streit W."/>
            <person name="Wagner M."/>
        </authorList>
    </citation>
    <scope>NUCLEOTIDE SEQUENCE [LARGE SCALE GENOMIC DNA]</scope>
    <source>
        <strain evidence="3">Ga9.2</strain>
    </source>
</reference>
<organism evidence="2 3">
    <name type="scientific">Nitrososphaera gargensis (strain Ga9.2)</name>
    <dbReference type="NCBI Taxonomy" id="1237085"/>
    <lineage>
        <taxon>Archaea</taxon>
        <taxon>Nitrososphaerota</taxon>
        <taxon>Nitrososphaeria</taxon>
        <taxon>Nitrososphaerales</taxon>
        <taxon>Nitrososphaeraceae</taxon>
        <taxon>Nitrososphaera</taxon>
    </lineage>
</organism>
<protein>
    <submittedName>
        <fullName evidence="2">Uncharacterized protein</fullName>
    </submittedName>
</protein>
<evidence type="ECO:0000313" key="2">
    <source>
        <dbReference type="EMBL" id="AFU58307.1"/>
    </source>
</evidence>
<sequence>MQRGWLDFRNGHSVYLSFILTFMNSILIAYNFAVSQFAFLNNIFYSVGLFALFFLGVYIPTSVIIGYWHRRHQWIVENEALLQENWVWAWIARYQIRLIEGKATYEETKQVLDYLEAILQRQKNGACLTGGKDIAMNHGANTWKRSSADSGNTKEEKIYSLTLAQSQIKKE</sequence>
<proteinExistence type="predicted"/>
<gene>
    <name evidence="2" type="ordered locus">Ngar_c13690</name>
</gene>
<keyword evidence="1" id="KW-0472">Membrane</keyword>
<keyword evidence="1" id="KW-0812">Transmembrane</keyword>
<keyword evidence="3" id="KW-1185">Reference proteome</keyword>
<feature type="transmembrane region" description="Helical" evidence="1">
    <location>
        <begin position="12"/>
        <end position="32"/>
    </location>
</feature>
<dbReference type="KEGG" id="nga:Ngar_c13690"/>
<evidence type="ECO:0000313" key="3">
    <source>
        <dbReference type="Proteomes" id="UP000008037"/>
    </source>
</evidence>
<dbReference type="EMBL" id="CP002408">
    <property type="protein sequence ID" value="AFU58307.1"/>
    <property type="molecule type" value="Genomic_DNA"/>
</dbReference>
<feature type="transmembrane region" description="Helical" evidence="1">
    <location>
        <begin position="44"/>
        <end position="68"/>
    </location>
</feature>
<evidence type="ECO:0000256" key="1">
    <source>
        <dbReference type="SAM" id="Phobius"/>
    </source>
</evidence>
<accession>K0IJ91</accession>
<dbReference type="InParanoid" id="K0IJ91"/>
<dbReference type="HOGENOM" id="CLU_1709039_0_0_2"/>